<protein>
    <recommendedName>
        <fullName evidence="4">Transmembrane protein</fullName>
    </recommendedName>
</protein>
<dbReference type="Proteomes" id="UP001595998">
    <property type="component" value="Unassembled WGS sequence"/>
</dbReference>
<feature type="transmembrane region" description="Helical" evidence="1">
    <location>
        <begin position="122"/>
        <end position="144"/>
    </location>
</feature>
<reference evidence="3" key="1">
    <citation type="journal article" date="2019" name="Int. J. Syst. Evol. Microbiol.">
        <title>The Global Catalogue of Microorganisms (GCM) 10K type strain sequencing project: providing services to taxonomists for standard genome sequencing and annotation.</title>
        <authorList>
            <consortium name="The Broad Institute Genomics Platform"/>
            <consortium name="The Broad Institute Genome Sequencing Center for Infectious Disease"/>
            <person name="Wu L."/>
            <person name="Ma J."/>
        </authorList>
    </citation>
    <scope>NUCLEOTIDE SEQUENCE [LARGE SCALE GENOMIC DNA]</scope>
    <source>
        <strain evidence="3">CCUG 56029</strain>
    </source>
</reference>
<keyword evidence="1" id="KW-0472">Membrane</keyword>
<keyword evidence="1" id="KW-0812">Transmembrane</keyword>
<accession>A0ABV8XHG1</accession>
<gene>
    <name evidence="2" type="ORF">ACFOZ9_01285</name>
</gene>
<name>A0ABV8XHG1_9DEIO</name>
<proteinExistence type="predicted"/>
<keyword evidence="3" id="KW-1185">Reference proteome</keyword>
<dbReference type="RefSeq" id="WP_380035391.1">
    <property type="nucleotide sequence ID" value="NZ_JBHSEH010000004.1"/>
</dbReference>
<evidence type="ECO:0008006" key="4">
    <source>
        <dbReference type="Google" id="ProtNLM"/>
    </source>
</evidence>
<feature type="transmembrane region" description="Helical" evidence="1">
    <location>
        <begin position="90"/>
        <end position="116"/>
    </location>
</feature>
<dbReference type="EMBL" id="JBHSEH010000004">
    <property type="protein sequence ID" value="MFC4424825.1"/>
    <property type="molecule type" value="Genomic_DNA"/>
</dbReference>
<organism evidence="2 3">
    <name type="scientific">Deinococcus navajonensis</name>
    <dbReference type="NCBI Taxonomy" id="309884"/>
    <lineage>
        <taxon>Bacteria</taxon>
        <taxon>Thermotogati</taxon>
        <taxon>Deinococcota</taxon>
        <taxon>Deinococci</taxon>
        <taxon>Deinococcales</taxon>
        <taxon>Deinococcaceae</taxon>
        <taxon>Deinococcus</taxon>
    </lineage>
</organism>
<sequence>MRPWYSAFDLHDRLRRLSPDDQAFARLAWSWVKRHALLIPALLLIAGLLGPKALTVVVVNLVFLLAATAWRAPRKARAMRDRHAQRLTTLHVPVLLGFGVFICGAVALFALVMGPLTTPAPLMAALFINNQGLEHAAAALLYYLGKEPPRKRRALRESLPTIALPARHPQFQPMQP</sequence>
<evidence type="ECO:0000256" key="1">
    <source>
        <dbReference type="SAM" id="Phobius"/>
    </source>
</evidence>
<evidence type="ECO:0000313" key="3">
    <source>
        <dbReference type="Proteomes" id="UP001595998"/>
    </source>
</evidence>
<keyword evidence="1" id="KW-1133">Transmembrane helix</keyword>
<evidence type="ECO:0000313" key="2">
    <source>
        <dbReference type="EMBL" id="MFC4424825.1"/>
    </source>
</evidence>
<feature type="transmembrane region" description="Helical" evidence="1">
    <location>
        <begin position="37"/>
        <end position="70"/>
    </location>
</feature>
<comment type="caution">
    <text evidence="2">The sequence shown here is derived from an EMBL/GenBank/DDBJ whole genome shotgun (WGS) entry which is preliminary data.</text>
</comment>